<feature type="domain" description="NAD(P)-binding" evidence="1">
    <location>
        <begin position="13"/>
        <end position="193"/>
    </location>
</feature>
<dbReference type="OrthoDB" id="9809586at2"/>
<dbReference type="Gene3D" id="3.40.50.720">
    <property type="entry name" value="NAD(P)-binding Rossmann-like Domain"/>
    <property type="match status" value="1"/>
</dbReference>
<dbReference type="EMBL" id="NQWI01000026">
    <property type="protein sequence ID" value="PDW03600.1"/>
    <property type="molecule type" value="Genomic_DNA"/>
</dbReference>
<dbReference type="AlphaFoldDB" id="A0A2A6RL80"/>
<proteinExistence type="predicted"/>
<dbReference type="Proteomes" id="UP000220527">
    <property type="component" value="Unassembled WGS sequence"/>
</dbReference>
<evidence type="ECO:0000313" key="3">
    <source>
        <dbReference type="Proteomes" id="UP000220527"/>
    </source>
</evidence>
<sequence>MFTEKLLKVLITGATGFTGSFVVTRMLEQGNAKIRCFVRPQSDLSSLPKDQIELAYGDLNQPETLRQALLGIDILVNLASLGFGHAPQIVAATQAAGVKRAIFMSTTAIFTTLNAASKHVRVAAEATIQSSSLDYTILRPTMIYGNKRDRNMVRLINYLQRWPVIPVFGRGTHLQQPVYVDDLARAVVRIIDEPRTFRQNYNLPGQMALTYNQVISTICHQLQRKVYRLHMPTQPVIRLLLLVERFGLRPPLKAEQIMRLNEDKAFDYSEASRDFDYQPLSFSEGIRQEMLSLGLYPNPMNEQSHVR</sequence>
<gene>
    <name evidence="2" type="ORF">CJ255_07990</name>
</gene>
<organism evidence="2 3">
    <name type="scientific">Candidatus Viridilinea mediisalina</name>
    <dbReference type="NCBI Taxonomy" id="2024553"/>
    <lineage>
        <taxon>Bacteria</taxon>
        <taxon>Bacillati</taxon>
        <taxon>Chloroflexota</taxon>
        <taxon>Chloroflexia</taxon>
        <taxon>Chloroflexales</taxon>
        <taxon>Chloroflexineae</taxon>
        <taxon>Oscillochloridaceae</taxon>
        <taxon>Candidatus Viridilinea</taxon>
    </lineage>
</organism>
<dbReference type="InterPro" id="IPR036291">
    <property type="entry name" value="NAD(P)-bd_dom_sf"/>
</dbReference>
<dbReference type="InterPro" id="IPR051207">
    <property type="entry name" value="ComplexI_NDUFA9_subunit"/>
</dbReference>
<evidence type="ECO:0000313" key="2">
    <source>
        <dbReference type="EMBL" id="PDW03600.1"/>
    </source>
</evidence>
<dbReference type="SUPFAM" id="SSF51735">
    <property type="entry name" value="NAD(P)-binding Rossmann-fold domains"/>
    <property type="match status" value="1"/>
</dbReference>
<protein>
    <recommendedName>
        <fullName evidence="1">NAD(P)-binding domain-containing protein</fullName>
    </recommendedName>
</protein>
<dbReference type="PANTHER" id="PTHR12126">
    <property type="entry name" value="NADH-UBIQUINONE OXIDOREDUCTASE 39 KDA SUBUNIT-RELATED"/>
    <property type="match status" value="1"/>
</dbReference>
<dbReference type="Pfam" id="PF13460">
    <property type="entry name" value="NAD_binding_10"/>
    <property type="match status" value="1"/>
</dbReference>
<reference evidence="3" key="1">
    <citation type="submission" date="2017-08" db="EMBL/GenBank/DDBJ databases">
        <authorList>
            <person name="Grouzdev D.S."/>
            <person name="Gaisin V.A."/>
            <person name="Rysina M.S."/>
            <person name="Gorlenko V.M."/>
        </authorList>
    </citation>
    <scope>NUCLEOTIDE SEQUENCE [LARGE SCALE GENOMIC DNA]</scope>
    <source>
        <strain evidence="3">Kir15-3F</strain>
    </source>
</reference>
<dbReference type="InterPro" id="IPR016040">
    <property type="entry name" value="NAD(P)-bd_dom"/>
</dbReference>
<dbReference type="PANTHER" id="PTHR12126:SF11">
    <property type="entry name" value="NADH DEHYDROGENASE [UBIQUINONE] 1 ALPHA SUBCOMPLEX SUBUNIT 9, MITOCHONDRIAL"/>
    <property type="match status" value="1"/>
</dbReference>
<evidence type="ECO:0000259" key="1">
    <source>
        <dbReference type="Pfam" id="PF13460"/>
    </source>
</evidence>
<name>A0A2A6RL80_9CHLR</name>
<dbReference type="GO" id="GO:0044877">
    <property type="term" value="F:protein-containing complex binding"/>
    <property type="evidence" value="ECO:0007669"/>
    <property type="project" value="TreeGrafter"/>
</dbReference>
<keyword evidence="3" id="KW-1185">Reference proteome</keyword>
<comment type="caution">
    <text evidence="2">The sequence shown here is derived from an EMBL/GenBank/DDBJ whole genome shotgun (WGS) entry which is preliminary data.</text>
</comment>
<accession>A0A2A6RL80</accession>